<accession>A0A6J6MVR7</accession>
<dbReference type="PANTHER" id="PTHR11138:SF5">
    <property type="entry name" value="METHIONYL-TRNA FORMYLTRANSFERASE, MITOCHONDRIAL"/>
    <property type="match status" value="1"/>
</dbReference>
<dbReference type="GO" id="GO:0004479">
    <property type="term" value="F:methionyl-tRNA formyltransferase activity"/>
    <property type="evidence" value="ECO:0007669"/>
    <property type="project" value="UniProtKB-EC"/>
</dbReference>
<evidence type="ECO:0000256" key="3">
    <source>
        <dbReference type="ARBA" id="ARBA00022679"/>
    </source>
</evidence>
<dbReference type="EMBL" id="CAFBLI010000010">
    <property type="protein sequence ID" value="CAB4857280.1"/>
    <property type="molecule type" value="Genomic_DNA"/>
</dbReference>
<evidence type="ECO:0000259" key="5">
    <source>
        <dbReference type="Pfam" id="PF00551"/>
    </source>
</evidence>
<evidence type="ECO:0000256" key="1">
    <source>
        <dbReference type="ARBA" id="ARBA00010699"/>
    </source>
</evidence>
<evidence type="ECO:0000259" key="6">
    <source>
        <dbReference type="Pfam" id="PF02911"/>
    </source>
</evidence>
<evidence type="ECO:0000313" key="7">
    <source>
        <dbReference type="EMBL" id="CAB4601375.1"/>
    </source>
</evidence>
<dbReference type="Gene3D" id="3.40.50.12230">
    <property type="match status" value="1"/>
</dbReference>
<evidence type="ECO:0000313" key="9">
    <source>
        <dbReference type="EMBL" id="CAB4774170.1"/>
    </source>
</evidence>
<name>A0A6J6MVR7_9ZZZZ</name>
<dbReference type="EMBL" id="CAEZUJ010000028">
    <property type="protein sequence ID" value="CAB4601375.1"/>
    <property type="molecule type" value="Genomic_DNA"/>
</dbReference>
<protein>
    <recommendedName>
        <fullName evidence="2">methionyl-tRNA formyltransferase</fullName>
        <ecNumber evidence="2">2.1.2.9</ecNumber>
    </recommendedName>
</protein>
<dbReference type="Pfam" id="PF00551">
    <property type="entry name" value="Formyl_trans_N"/>
    <property type="match status" value="1"/>
</dbReference>
<dbReference type="InterPro" id="IPR005794">
    <property type="entry name" value="Fmt"/>
</dbReference>
<dbReference type="Pfam" id="PF02911">
    <property type="entry name" value="Formyl_trans_C"/>
    <property type="match status" value="1"/>
</dbReference>
<dbReference type="HAMAP" id="MF_00182">
    <property type="entry name" value="Formyl_trans"/>
    <property type="match status" value="1"/>
</dbReference>
<dbReference type="PANTHER" id="PTHR11138">
    <property type="entry name" value="METHIONYL-TRNA FORMYLTRANSFERASE"/>
    <property type="match status" value="1"/>
</dbReference>
<sequence length="306" mass="33984">MRILFAGTPNVALPTLQWILSSEHELVGVLTRPAAAQGRSSELIDSPVAIFAKTHSIPIYTSIDLPETKEAIQSADLVVVIAYGKLISQEFLQMPKYGWINVHFSILPKFRGAAPVQRAIWNGEESTGISIFQLDPGMDTGPIFIQKTVSILEMESSGECLIRLSQMVPEMLDQTLLKILNLEPPLPQSEENSSLAPKIDKSELRIDWNSSAISIKNMIRALNPTPRAKTSFRDNDIFIYEVGVSEASSNKPYGTITCVNQKLYVATRDFDLEILKVQSSGKKIMSGSEWSRGIQTRDDAIENKYV</sequence>
<dbReference type="NCBIfam" id="TIGR00460">
    <property type="entry name" value="fmt"/>
    <property type="match status" value="1"/>
</dbReference>
<evidence type="ECO:0000256" key="2">
    <source>
        <dbReference type="ARBA" id="ARBA00012261"/>
    </source>
</evidence>
<gene>
    <name evidence="7" type="ORF">UFOPK1811_00821</name>
    <name evidence="8" type="ORF">UFOPK2360_00332</name>
    <name evidence="9" type="ORF">UFOPK2922_00541</name>
    <name evidence="10" type="ORF">UFOPK3306_00226</name>
</gene>
<organism evidence="8">
    <name type="scientific">freshwater metagenome</name>
    <dbReference type="NCBI Taxonomy" id="449393"/>
    <lineage>
        <taxon>unclassified sequences</taxon>
        <taxon>metagenomes</taxon>
        <taxon>ecological metagenomes</taxon>
    </lineage>
</organism>
<dbReference type="EMBL" id="CAEZZS010000017">
    <property type="protein sequence ID" value="CAB4774170.1"/>
    <property type="molecule type" value="Genomic_DNA"/>
</dbReference>
<dbReference type="GO" id="GO:0005829">
    <property type="term" value="C:cytosol"/>
    <property type="evidence" value="ECO:0007669"/>
    <property type="project" value="TreeGrafter"/>
</dbReference>
<dbReference type="InterPro" id="IPR041711">
    <property type="entry name" value="Met-tRNA-FMT_N"/>
</dbReference>
<dbReference type="EMBL" id="CAEZXH010000011">
    <property type="protein sequence ID" value="CAB4678087.1"/>
    <property type="molecule type" value="Genomic_DNA"/>
</dbReference>
<keyword evidence="3" id="KW-0808">Transferase</keyword>
<keyword evidence="4" id="KW-0648">Protein biosynthesis</keyword>
<evidence type="ECO:0000313" key="10">
    <source>
        <dbReference type="EMBL" id="CAB4857280.1"/>
    </source>
</evidence>
<dbReference type="AlphaFoldDB" id="A0A6J6MVR7"/>
<feature type="domain" description="Formyl transferase C-terminal" evidence="6">
    <location>
        <begin position="198"/>
        <end position="293"/>
    </location>
</feature>
<dbReference type="SUPFAM" id="SSF50486">
    <property type="entry name" value="FMT C-terminal domain-like"/>
    <property type="match status" value="1"/>
</dbReference>
<proteinExistence type="inferred from homology"/>
<dbReference type="SUPFAM" id="SSF53328">
    <property type="entry name" value="Formyltransferase"/>
    <property type="match status" value="1"/>
</dbReference>
<evidence type="ECO:0000313" key="8">
    <source>
        <dbReference type="EMBL" id="CAB4678087.1"/>
    </source>
</evidence>
<evidence type="ECO:0000256" key="4">
    <source>
        <dbReference type="ARBA" id="ARBA00022917"/>
    </source>
</evidence>
<reference evidence="8" key="1">
    <citation type="submission" date="2020-05" db="EMBL/GenBank/DDBJ databases">
        <authorList>
            <person name="Chiriac C."/>
            <person name="Salcher M."/>
            <person name="Ghai R."/>
            <person name="Kavagutti S V."/>
        </authorList>
    </citation>
    <scope>NUCLEOTIDE SEQUENCE</scope>
</reference>
<feature type="domain" description="Formyl transferase N-terminal" evidence="5">
    <location>
        <begin position="2"/>
        <end position="172"/>
    </location>
</feature>
<comment type="similarity">
    <text evidence="1">Belongs to the Fmt family.</text>
</comment>
<dbReference type="CDD" id="cd08646">
    <property type="entry name" value="FMT_core_Met-tRNA-FMT_N"/>
    <property type="match status" value="1"/>
</dbReference>
<dbReference type="CDD" id="cd08704">
    <property type="entry name" value="Met_tRNA_FMT_C"/>
    <property type="match status" value="1"/>
</dbReference>
<dbReference type="InterPro" id="IPR036477">
    <property type="entry name" value="Formyl_transf_N_sf"/>
</dbReference>
<dbReference type="EC" id="2.1.2.9" evidence="2"/>
<dbReference type="InterPro" id="IPR044135">
    <property type="entry name" value="Met-tRNA-FMT_C"/>
</dbReference>
<dbReference type="InterPro" id="IPR011034">
    <property type="entry name" value="Formyl_transferase-like_C_sf"/>
</dbReference>
<dbReference type="InterPro" id="IPR002376">
    <property type="entry name" value="Formyl_transf_N"/>
</dbReference>
<dbReference type="InterPro" id="IPR005793">
    <property type="entry name" value="Formyl_trans_C"/>
</dbReference>